<feature type="region of interest" description="Disordered" evidence="1">
    <location>
        <begin position="178"/>
        <end position="207"/>
    </location>
</feature>
<organism evidence="2 3">
    <name type="scientific">Asbolus verrucosus</name>
    <name type="common">Desert ironclad beetle</name>
    <dbReference type="NCBI Taxonomy" id="1661398"/>
    <lineage>
        <taxon>Eukaryota</taxon>
        <taxon>Metazoa</taxon>
        <taxon>Ecdysozoa</taxon>
        <taxon>Arthropoda</taxon>
        <taxon>Hexapoda</taxon>
        <taxon>Insecta</taxon>
        <taxon>Pterygota</taxon>
        <taxon>Neoptera</taxon>
        <taxon>Endopterygota</taxon>
        <taxon>Coleoptera</taxon>
        <taxon>Polyphaga</taxon>
        <taxon>Cucujiformia</taxon>
        <taxon>Tenebrionidae</taxon>
        <taxon>Pimeliinae</taxon>
        <taxon>Asbolus</taxon>
    </lineage>
</organism>
<name>A0A482W7L9_ASBVE</name>
<protein>
    <submittedName>
        <fullName evidence="2">Uncharacterized protein</fullName>
    </submittedName>
</protein>
<comment type="caution">
    <text evidence="2">The sequence shown here is derived from an EMBL/GenBank/DDBJ whole genome shotgun (WGS) entry which is preliminary data.</text>
</comment>
<accession>A0A482W7L9</accession>
<evidence type="ECO:0000313" key="2">
    <source>
        <dbReference type="EMBL" id="RZC41170.1"/>
    </source>
</evidence>
<feature type="compositionally biased region" description="Basic residues" evidence="1">
    <location>
        <begin position="12"/>
        <end position="35"/>
    </location>
</feature>
<proteinExistence type="predicted"/>
<reference evidence="2 3" key="1">
    <citation type="submission" date="2017-03" db="EMBL/GenBank/DDBJ databases">
        <title>Genome of the blue death feigning beetle - Asbolus verrucosus.</title>
        <authorList>
            <person name="Rider S.D."/>
        </authorList>
    </citation>
    <scope>NUCLEOTIDE SEQUENCE [LARGE SCALE GENOMIC DNA]</scope>
    <source>
        <strain evidence="2">Butters</strain>
        <tissue evidence="2">Head and leg muscle</tissue>
    </source>
</reference>
<gene>
    <name evidence="2" type="ORF">BDFB_005448</name>
</gene>
<dbReference type="EMBL" id="QDEB01019500">
    <property type="protein sequence ID" value="RZC41170.1"/>
    <property type="molecule type" value="Genomic_DNA"/>
</dbReference>
<evidence type="ECO:0000256" key="1">
    <source>
        <dbReference type="SAM" id="MobiDB-lite"/>
    </source>
</evidence>
<dbReference type="AlphaFoldDB" id="A0A482W7L9"/>
<feature type="compositionally biased region" description="Basic and acidic residues" evidence="1">
    <location>
        <begin position="179"/>
        <end position="207"/>
    </location>
</feature>
<feature type="region of interest" description="Disordered" evidence="1">
    <location>
        <begin position="1"/>
        <end position="58"/>
    </location>
</feature>
<dbReference type="OrthoDB" id="6479173at2759"/>
<dbReference type="Proteomes" id="UP000292052">
    <property type="component" value="Unassembled WGS sequence"/>
</dbReference>
<sequence length="399" mass="45544">MELLECDDFKPTTHHSPRPHTVKKQSVKSNPKKSVKSADTVSKKRSSVIDPPSSFQDPDLADDFEMLENLLNDHFNEGGDDFFLNLSKQNKDYFNVINDRKYSDDMSSIDSNLINEHDNLSIPEHFNDYEDTDSTIQNDDDVDVYSLEYDKKIEAQARGKNVKNSKIKIKSNSSFELEDSPKFNRGKVDDPTKSKTAKDSNKVAEESVKPEDLFAVDDKMYAEYKIYEEMYLKEKEQKVHSKKQKGKKTIKSYGIDLANEENANQTKISDDSAYGRNTPKPKTAKLSPLQRKRIDSASSSGSDLPTAPVVNQRMSKFCHEFCGCVLRAMSVVPHGILVAKKVRQNEEKLTSHYEACDLSPTKYSSKYMNSIWGMYNRYSVHNLKKNMDENVFAFAGQQK</sequence>
<keyword evidence="3" id="KW-1185">Reference proteome</keyword>
<feature type="region of interest" description="Disordered" evidence="1">
    <location>
        <begin position="262"/>
        <end position="304"/>
    </location>
</feature>
<evidence type="ECO:0000313" key="3">
    <source>
        <dbReference type="Proteomes" id="UP000292052"/>
    </source>
</evidence>